<feature type="active site" description="Proton acceptor" evidence="9">
    <location>
        <position position="142"/>
    </location>
</feature>
<dbReference type="GeneID" id="14876713"/>
<evidence type="ECO:0000256" key="10">
    <source>
        <dbReference type="PIRSR" id="PIRSR036696-2"/>
    </source>
</evidence>
<feature type="binding site" evidence="10">
    <location>
        <position position="143"/>
    </location>
    <ligand>
        <name>Zn(2+)</name>
        <dbReference type="ChEBI" id="CHEBI:29105"/>
        <label>2</label>
    </ligand>
</feature>
<feature type="binding site" evidence="10">
    <location>
        <position position="377"/>
    </location>
    <ligand>
        <name>Zn(2+)</name>
        <dbReference type="ChEBI" id="CHEBI:29105"/>
        <label>2</label>
    </ligand>
</feature>
<accession>F4PGR1</accession>
<evidence type="ECO:0000256" key="4">
    <source>
        <dbReference type="ARBA" id="ARBA00022490"/>
    </source>
</evidence>
<feature type="binding site" evidence="10">
    <location>
        <position position="75"/>
    </location>
    <ligand>
        <name>Zn(2+)</name>
        <dbReference type="ChEBI" id="CHEBI:29105"/>
        <label>1</label>
    </ligand>
</feature>
<keyword evidence="4" id="KW-0963">Cytoplasm</keyword>
<keyword evidence="6" id="KW-0378">Hydrolase</keyword>
<dbReference type="FunFam" id="3.30.70.360:FF:000005">
    <property type="entry name" value="Putative Aminoacylase-1"/>
    <property type="match status" value="1"/>
</dbReference>
<feature type="binding site" evidence="10">
    <location>
        <position position="108"/>
    </location>
    <ligand>
        <name>Zn(2+)</name>
        <dbReference type="ChEBI" id="CHEBI:29105"/>
        <label>2</label>
    </ligand>
</feature>
<dbReference type="InterPro" id="IPR052083">
    <property type="entry name" value="Aminoacylase-1_M20A"/>
</dbReference>
<comment type="cofactor">
    <cofactor evidence="10">
        <name>Zn(2+)</name>
        <dbReference type="ChEBI" id="CHEBI:29105"/>
    </cofactor>
    <text evidence="10">Binds 2 Zn(2+) ions per subunit.</text>
</comment>
<dbReference type="GO" id="GO:0006520">
    <property type="term" value="P:amino acid metabolic process"/>
    <property type="evidence" value="ECO:0007669"/>
    <property type="project" value="InterPro"/>
</dbReference>
<dbReference type="AlphaFoldDB" id="F4PGR1"/>
<keyword evidence="13" id="KW-1185">Reference proteome</keyword>
<dbReference type="EC" id="3.5.1.14" evidence="3"/>
<feature type="active site" evidence="9">
    <location>
        <position position="77"/>
    </location>
</feature>
<dbReference type="GO" id="GO:0004046">
    <property type="term" value="F:aminoacylase activity"/>
    <property type="evidence" value="ECO:0007669"/>
    <property type="project" value="UniProtKB-EC"/>
</dbReference>
<dbReference type="GO" id="GO:0046872">
    <property type="term" value="F:metal ion binding"/>
    <property type="evidence" value="ECO:0007669"/>
    <property type="project" value="UniProtKB-KW"/>
</dbReference>
<dbReference type="SUPFAM" id="SSF55031">
    <property type="entry name" value="Bacterial exopeptidase dimerisation domain"/>
    <property type="match status" value="1"/>
</dbReference>
<dbReference type="SUPFAM" id="SSF53187">
    <property type="entry name" value="Zn-dependent exopeptidases"/>
    <property type="match status" value="1"/>
</dbReference>
<dbReference type="Gene3D" id="3.40.630.10">
    <property type="entry name" value="Zn peptidases"/>
    <property type="match status" value="1"/>
</dbReference>
<evidence type="ECO:0000256" key="7">
    <source>
        <dbReference type="ARBA" id="ARBA00022833"/>
    </source>
</evidence>
<dbReference type="PROSITE" id="PS00759">
    <property type="entry name" value="ARGE_DAPE_CPG2_2"/>
    <property type="match status" value="1"/>
</dbReference>
<dbReference type="OrthoDB" id="3064516at2759"/>
<dbReference type="InterPro" id="IPR002933">
    <property type="entry name" value="Peptidase_M20"/>
</dbReference>
<gene>
    <name evidence="12" type="primary">acy1</name>
    <name evidence="12" type="ORF">DFA_03140</name>
</gene>
<dbReference type="EMBL" id="GL883006">
    <property type="protein sequence ID" value="EGG24895.1"/>
    <property type="molecule type" value="Genomic_DNA"/>
</dbReference>
<dbReference type="PANTHER" id="PTHR45892:SF1">
    <property type="entry name" value="AMINOACYLASE-1"/>
    <property type="match status" value="1"/>
</dbReference>
<evidence type="ECO:0000256" key="3">
    <source>
        <dbReference type="ARBA" id="ARBA00011913"/>
    </source>
</evidence>
<dbReference type="Proteomes" id="UP000007797">
    <property type="component" value="Unassembled WGS sequence"/>
</dbReference>
<evidence type="ECO:0000256" key="6">
    <source>
        <dbReference type="ARBA" id="ARBA00022801"/>
    </source>
</evidence>
<keyword evidence="5 10" id="KW-0479">Metal-binding</keyword>
<evidence type="ECO:0000256" key="1">
    <source>
        <dbReference type="ARBA" id="ARBA00004496"/>
    </source>
</evidence>
<dbReference type="Gene3D" id="3.30.70.360">
    <property type="match status" value="1"/>
</dbReference>
<evidence type="ECO:0000313" key="12">
    <source>
        <dbReference type="EMBL" id="EGG24895.1"/>
    </source>
</evidence>
<feature type="binding site" evidence="10">
    <location>
        <position position="108"/>
    </location>
    <ligand>
        <name>Zn(2+)</name>
        <dbReference type="ChEBI" id="CHEBI:29105"/>
        <label>1</label>
    </ligand>
</feature>
<proteinExistence type="inferred from homology"/>
<evidence type="ECO:0000259" key="11">
    <source>
        <dbReference type="Pfam" id="PF07687"/>
    </source>
</evidence>
<dbReference type="PROSITE" id="PS00758">
    <property type="entry name" value="ARGE_DAPE_CPG2_1"/>
    <property type="match status" value="1"/>
</dbReference>
<evidence type="ECO:0000256" key="8">
    <source>
        <dbReference type="ARBA" id="ARBA00029656"/>
    </source>
</evidence>
<evidence type="ECO:0000256" key="2">
    <source>
        <dbReference type="ARBA" id="ARBA00006247"/>
    </source>
</evidence>
<dbReference type="Pfam" id="PF07687">
    <property type="entry name" value="M20_dimer"/>
    <property type="match status" value="1"/>
</dbReference>
<keyword evidence="7 10" id="KW-0862">Zinc</keyword>
<feature type="binding site" evidence="10">
    <location>
        <position position="170"/>
    </location>
    <ligand>
        <name>Zn(2+)</name>
        <dbReference type="ChEBI" id="CHEBI:29105"/>
        <label>1</label>
    </ligand>
</feature>
<dbReference type="PANTHER" id="PTHR45892">
    <property type="entry name" value="AMINOACYLASE-1"/>
    <property type="match status" value="1"/>
</dbReference>
<dbReference type="GO" id="GO:0005737">
    <property type="term" value="C:cytoplasm"/>
    <property type="evidence" value="ECO:0007669"/>
    <property type="project" value="UniProtKB-SubCell"/>
</dbReference>
<reference evidence="13" key="1">
    <citation type="journal article" date="2011" name="Genome Res.">
        <title>Phylogeny-wide analysis of social amoeba genomes highlights ancient origins for complex intercellular communication.</title>
        <authorList>
            <person name="Heidel A.J."/>
            <person name="Lawal H.M."/>
            <person name="Felder M."/>
            <person name="Schilde C."/>
            <person name="Helps N.R."/>
            <person name="Tunggal B."/>
            <person name="Rivero F."/>
            <person name="John U."/>
            <person name="Schleicher M."/>
            <person name="Eichinger L."/>
            <person name="Platzer M."/>
            <person name="Noegel A.A."/>
            <person name="Schaap P."/>
            <person name="Gloeckner G."/>
        </authorList>
    </citation>
    <scope>NUCLEOTIDE SEQUENCE [LARGE SCALE GENOMIC DNA]</scope>
    <source>
        <strain evidence="13">SH3</strain>
    </source>
</reference>
<dbReference type="FunFam" id="3.40.630.10:FF:000177">
    <property type="entry name" value="Aminoacylase 1"/>
    <property type="match status" value="1"/>
</dbReference>
<name>F4PGR1_CACFS</name>
<comment type="similarity">
    <text evidence="2">Belongs to the peptidase M20A family.</text>
</comment>
<dbReference type="Gene3D" id="1.10.150.900">
    <property type="match status" value="1"/>
</dbReference>
<dbReference type="OMA" id="GTDAKQF"/>
<dbReference type="RefSeq" id="XP_004362746.1">
    <property type="nucleotide sequence ID" value="XM_004362689.1"/>
</dbReference>
<dbReference type="FunFam" id="1.10.150.900:FF:000001">
    <property type="entry name" value="Aminoacylase-1, putative"/>
    <property type="match status" value="1"/>
</dbReference>
<evidence type="ECO:0000256" key="5">
    <source>
        <dbReference type="ARBA" id="ARBA00022723"/>
    </source>
</evidence>
<feature type="domain" description="Peptidase M20 dimerisation" evidence="11">
    <location>
        <begin position="184"/>
        <end position="304"/>
    </location>
</feature>
<organism evidence="12 13">
    <name type="scientific">Cavenderia fasciculata</name>
    <name type="common">Slime mold</name>
    <name type="synonym">Dictyostelium fasciculatum</name>
    <dbReference type="NCBI Taxonomy" id="261658"/>
    <lineage>
        <taxon>Eukaryota</taxon>
        <taxon>Amoebozoa</taxon>
        <taxon>Evosea</taxon>
        <taxon>Eumycetozoa</taxon>
        <taxon>Dictyostelia</taxon>
        <taxon>Acytosteliales</taxon>
        <taxon>Cavenderiaceae</taxon>
        <taxon>Cavenderia</taxon>
    </lineage>
</organism>
<sequence>MSGEENKSVTVFREFLKIRTDHPKPDYEGSTTFLVQKAKEYGLECEVYRETGLPIVIMKIEGSDPSLPSVLLNSHVDVVPAVRECWNTEPFAAIKDENGNIFARGTQDMKCVCIQFLEVAARFVKSGKKMKRNLYLTFVPDEEIGAGQGMEPFVETQKFRDMNVGVAIDEGLASPTEEFTVFYGERAPWWVHITAVGNTGHGSRFIENTAVEKLMRTINKMLQFRHDQFTDLHKGHHECGKKLGDVTTLNLTVLKAGVGEGPFPNYSYNVIPTKAEAGFDIRIPPTVNLEDFLKQIREWTSEEGLSFEFANYTAKNEMTGVTDDNTWWKTFKQSAENIGIKLVPEIFPAATDSRFIRNLGIPAFGFSPINNTPILLHDHNEFLNEKTFIRGLDIYEQILPNLVNL</sequence>
<dbReference type="InterPro" id="IPR001261">
    <property type="entry name" value="ArgE/DapE_CS"/>
</dbReference>
<protein>
    <recommendedName>
        <fullName evidence="3">N-acyl-aliphatic-L-amino acid amidohydrolase</fullName>
        <ecNumber evidence="3">3.5.1.14</ecNumber>
    </recommendedName>
    <alternativeName>
        <fullName evidence="8">N-acyl-L-amino-acid amidohydrolase</fullName>
    </alternativeName>
</protein>
<dbReference type="CDD" id="cd05646">
    <property type="entry name" value="M20_AcylaseI_like"/>
    <property type="match status" value="1"/>
</dbReference>
<dbReference type="Pfam" id="PF01546">
    <property type="entry name" value="Peptidase_M20"/>
    <property type="match status" value="1"/>
</dbReference>
<evidence type="ECO:0000256" key="9">
    <source>
        <dbReference type="PIRSR" id="PIRSR036696-1"/>
    </source>
</evidence>
<dbReference type="InterPro" id="IPR010159">
    <property type="entry name" value="N-acyl_aa_amidohydrolase"/>
</dbReference>
<evidence type="ECO:0000313" key="13">
    <source>
        <dbReference type="Proteomes" id="UP000007797"/>
    </source>
</evidence>
<dbReference type="PIRSF" id="PIRSF036696">
    <property type="entry name" value="ACY-1"/>
    <property type="match status" value="1"/>
</dbReference>
<dbReference type="InterPro" id="IPR036264">
    <property type="entry name" value="Bact_exopeptidase_dim_dom"/>
</dbReference>
<comment type="subcellular location">
    <subcellularLocation>
        <location evidence="1">Cytoplasm</location>
    </subcellularLocation>
</comment>
<dbReference type="InterPro" id="IPR011650">
    <property type="entry name" value="Peptidase_M20_dimer"/>
</dbReference>
<dbReference type="KEGG" id="dfa:DFA_03140"/>
<dbReference type="STRING" id="1054147.F4PGR1"/>
<dbReference type="NCBIfam" id="TIGR01880">
    <property type="entry name" value="Ac-peptdase-euk"/>
    <property type="match status" value="1"/>
</dbReference>